<dbReference type="InParanoid" id="B8CBH6"/>
<dbReference type="AlphaFoldDB" id="B8CBH6"/>
<reference evidence="2 3" key="2">
    <citation type="journal article" date="2008" name="Nature">
        <title>The Phaeodactylum genome reveals the evolutionary history of diatom genomes.</title>
        <authorList>
            <person name="Bowler C."/>
            <person name="Allen A.E."/>
            <person name="Badger J.H."/>
            <person name="Grimwood J."/>
            <person name="Jabbari K."/>
            <person name="Kuo A."/>
            <person name="Maheswari U."/>
            <person name="Martens C."/>
            <person name="Maumus F."/>
            <person name="Otillar R.P."/>
            <person name="Rayko E."/>
            <person name="Salamov A."/>
            <person name="Vandepoele K."/>
            <person name="Beszteri B."/>
            <person name="Gruber A."/>
            <person name="Heijde M."/>
            <person name="Katinka M."/>
            <person name="Mock T."/>
            <person name="Valentin K."/>
            <person name="Verret F."/>
            <person name="Berges J.A."/>
            <person name="Brownlee C."/>
            <person name="Cadoret J.P."/>
            <person name="Chiovitti A."/>
            <person name="Choi C.J."/>
            <person name="Coesel S."/>
            <person name="De Martino A."/>
            <person name="Detter J.C."/>
            <person name="Durkin C."/>
            <person name="Falciatore A."/>
            <person name="Fournet J."/>
            <person name="Haruta M."/>
            <person name="Huysman M.J."/>
            <person name="Jenkins B.D."/>
            <person name="Jiroutova K."/>
            <person name="Jorgensen R.E."/>
            <person name="Joubert Y."/>
            <person name="Kaplan A."/>
            <person name="Kroger N."/>
            <person name="Kroth P.G."/>
            <person name="La Roche J."/>
            <person name="Lindquist E."/>
            <person name="Lommer M."/>
            <person name="Martin-Jezequel V."/>
            <person name="Lopez P.J."/>
            <person name="Lucas S."/>
            <person name="Mangogna M."/>
            <person name="McGinnis K."/>
            <person name="Medlin L.K."/>
            <person name="Montsant A."/>
            <person name="Oudot-Le Secq M.P."/>
            <person name="Napoli C."/>
            <person name="Obornik M."/>
            <person name="Parker M.S."/>
            <person name="Petit J.L."/>
            <person name="Porcel B.M."/>
            <person name="Poulsen N."/>
            <person name="Robison M."/>
            <person name="Rychlewski L."/>
            <person name="Rynearson T.A."/>
            <person name="Schmutz J."/>
            <person name="Shapiro H."/>
            <person name="Siaut M."/>
            <person name="Stanley M."/>
            <person name="Sussman M.R."/>
            <person name="Taylor A.R."/>
            <person name="Vardi A."/>
            <person name="von Dassow P."/>
            <person name="Vyverman W."/>
            <person name="Willis A."/>
            <person name="Wyrwicz L.S."/>
            <person name="Rokhsar D.S."/>
            <person name="Weissenbach J."/>
            <person name="Armbrust E.V."/>
            <person name="Green B.R."/>
            <person name="Van de Peer Y."/>
            <person name="Grigoriev I.V."/>
        </authorList>
    </citation>
    <scope>NUCLEOTIDE SEQUENCE [LARGE SCALE GENOMIC DNA]</scope>
    <source>
        <strain evidence="2 3">CCMP1335</strain>
    </source>
</reference>
<evidence type="ECO:0000256" key="1">
    <source>
        <dbReference type="SAM" id="MobiDB-lite"/>
    </source>
</evidence>
<name>B8CBH6_THAPS</name>
<feature type="region of interest" description="Disordered" evidence="1">
    <location>
        <begin position="353"/>
        <end position="443"/>
    </location>
</feature>
<feature type="compositionally biased region" description="Basic and acidic residues" evidence="1">
    <location>
        <begin position="304"/>
        <end position="325"/>
    </location>
</feature>
<dbReference type="KEGG" id="tps:THAPSDRAFT_9497"/>
<dbReference type="Proteomes" id="UP000001449">
    <property type="component" value="Chromosome 13"/>
</dbReference>
<dbReference type="EMBL" id="CM000648">
    <property type="protein sequence ID" value="EED89320.1"/>
    <property type="molecule type" value="Genomic_DNA"/>
</dbReference>
<dbReference type="PaxDb" id="35128-Thaps9497"/>
<accession>B8CBH6</accession>
<reference evidence="2 3" key="1">
    <citation type="journal article" date="2004" name="Science">
        <title>The genome of the diatom Thalassiosira pseudonana: ecology, evolution, and metabolism.</title>
        <authorList>
            <person name="Armbrust E.V."/>
            <person name="Berges J.A."/>
            <person name="Bowler C."/>
            <person name="Green B.R."/>
            <person name="Martinez D."/>
            <person name="Putnam N.H."/>
            <person name="Zhou S."/>
            <person name="Allen A.E."/>
            <person name="Apt K.E."/>
            <person name="Bechner M."/>
            <person name="Brzezinski M.A."/>
            <person name="Chaal B.K."/>
            <person name="Chiovitti A."/>
            <person name="Davis A.K."/>
            <person name="Demarest M.S."/>
            <person name="Detter J.C."/>
            <person name="Glavina T."/>
            <person name="Goodstein D."/>
            <person name="Hadi M.Z."/>
            <person name="Hellsten U."/>
            <person name="Hildebrand M."/>
            <person name="Jenkins B.D."/>
            <person name="Jurka J."/>
            <person name="Kapitonov V.V."/>
            <person name="Kroger N."/>
            <person name="Lau W.W."/>
            <person name="Lane T.W."/>
            <person name="Larimer F.W."/>
            <person name="Lippmeier J.C."/>
            <person name="Lucas S."/>
            <person name="Medina M."/>
            <person name="Montsant A."/>
            <person name="Obornik M."/>
            <person name="Parker M.S."/>
            <person name="Palenik B."/>
            <person name="Pazour G.J."/>
            <person name="Richardson P.M."/>
            <person name="Rynearson T.A."/>
            <person name="Saito M.A."/>
            <person name="Schwartz D.C."/>
            <person name="Thamatrakoln K."/>
            <person name="Valentin K."/>
            <person name="Vardi A."/>
            <person name="Wilkerson F.P."/>
            <person name="Rokhsar D.S."/>
        </authorList>
    </citation>
    <scope>NUCLEOTIDE SEQUENCE [LARGE SCALE GENOMIC DNA]</scope>
    <source>
        <strain evidence="2 3">CCMP1335</strain>
    </source>
</reference>
<dbReference type="HOGENOM" id="CLU_618963_0_0_1"/>
<dbReference type="RefSeq" id="XP_002293584.1">
    <property type="nucleotide sequence ID" value="XM_002293548.1"/>
</dbReference>
<feature type="region of interest" description="Disordered" evidence="1">
    <location>
        <begin position="1"/>
        <end position="50"/>
    </location>
</feature>
<organism evidence="2 3">
    <name type="scientific">Thalassiosira pseudonana</name>
    <name type="common">Marine diatom</name>
    <name type="synonym">Cyclotella nana</name>
    <dbReference type="NCBI Taxonomy" id="35128"/>
    <lineage>
        <taxon>Eukaryota</taxon>
        <taxon>Sar</taxon>
        <taxon>Stramenopiles</taxon>
        <taxon>Ochrophyta</taxon>
        <taxon>Bacillariophyta</taxon>
        <taxon>Coscinodiscophyceae</taxon>
        <taxon>Thalassiosirophycidae</taxon>
        <taxon>Thalassiosirales</taxon>
        <taxon>Thalassiosiraceae</taxon>
        <taxon>Thalassiosira</taxon>
    </lineage>
</organism>
<evidence type="ECO:0000313" key="3">
    <source>
        <dbReference type="Proteomes" id="UP000001449"/>
    </source>
</evidence>
<proteinExistence type="predicted"/>
<dbReference type="GeneID" id="7446942"/>
<gene>
    <name evidence="2" type="ORF">THAPSDRAFT_9497</name>
</gene>
<feature type="compositionally biased region" description="Basic residues" evidence="1">
    <location>
        <begin position="19"/>
        <end position="38"/>
    </location>
</feature>
<feature type="compositionally biased region" description="Polar residues" evidence="1">
    <location>
        <begin position="417"/>
        <end position="427"/>
    </location>
</feature>
<evidence type="ECO:0000313" key="2">
    <source>
        <dbReference type="EMBL" id="EED89320.1"/>
    </source>
</evidence>
<dbReference type="OMA" id="ISHERGM"/>
<protein>
    <submittedName>
        <fullName evidence="2">Uncharacterized protein</fullName>
    </submittedName>
</protein>
<feature type="region of interest" description="Disordered" evidence="1">
    <location>
        <begin position="303"/>
        <end position="325"/>
    </location>
</feature>
<sequence>MSERENQVDSDSVVSDGRRRSRRHNQHQHKQNNRHKKKESVEGSSSNYMHIGDVDLATSTETERNDSHKLAVSTLRLGESNFLGFLEEQVEARRQAEAVHASQVMINSLPLHVLSRNAKAQKQLKSQFLDTKRTLKDRESKLTEAERRLADLESQLTDAEERIEEASAREVELLSEIANLKLEPKRLLTQQEIMKEEHKNEVAELQSGIERLSKLLAQKESMVTMTEEEPDLGANAYQLQRLSEAGTRKDLEIEELKRKVEDQESDLESLRELNSTLMMKEYRDEDTDVAEAANEGLRSLNEALQKDLDKEREQHAEEKRKSEMEMRKFSEALKGVDELRNAAEEMSRELQNVKRYGCAPRPSNGTDRYDNPSAAKVKKATDLMASIGPPPEEKKSQESWWQSSLKHFNESLMDEASVSSRASSNTKNSRKMNGFSDRSVISH</sequence>
<keyword evidence="3" id="KW-1185">Reference proteome</keyword>